<dbReference type="InterPro" id="IPR011528">
    <property type="entry name" value="NERD"/>
</dbReference>
<evidence type="ECO:0000259" key="1">
    <source>
        <dbReference type="PROSITE" id="PS50965"/>
    </source>
</evidence>
<dbReference type="Pfam" id="PF08378">
    <property type="entry name" value="NERD"/>
    <property type="match status" value="1"/>
</dbReference>
<reference evidence="2 3" key="1">
    <citation type="submission" date="2024-10" db="EMBL/GenBank/DDBJ databases">
        <title>The Natural Products Discovery Center: Release of the First 8490 Sequenced Strains for Exploring Actinobacteria Biosynthetic Diversity.</title>
        <authorList>
            <person name="Kalkreuter E."/>
            <person name="Kautsar S.A."/>
            <person name="Yang D."/>
            <person name="Bader C.D."/>
            <person name="Teijaro C.N."/>
            <person name="Fluegel L."/>
            <person name="Davis C.M."/>
            <person name="Simpson J.R."/>
            <person name="Lauterbach L."/>
            <person name="Steele A.D."/>
            <person name="Gui C."/>
            <person name="Meng S."/>
            <person name="Li G."/>
            <person name="Viehrig K."/>
            <person name="Ye F."/>
            <person name="Su P."/>
            <person name="Kiefer A.F."/>
            <person name="Nichols A."/>
            <person name="Cepeda A.J."/>
            <person name="Yan W."/>
            <person name="Fan B."/>
            <person name="Jiang Y."/>
            <person name="Adhikari A."/>
            <person name="Zheng C.-J."/>
            <person name="Schuster L."/>
            <person name="Cowan T.M."/>
            <person name="Smanski M.J."/>
            <person name="Chevrette M.G."/>
            <person name="De Carvalho L.P.S."/>
            <person name="Shen B."/>
        </authorList>
    </citation>
    <scope>NUCLEOTIDE SEQUENCE [LARGE SCALE GENOMIC DNA]</scope>
    <source>
        <strain evidence="2 3">NPDC001867</strain>
    </source>
</reference>
<dbReference type="Proteomes" id="UP001602089">
    <property type="component" value="Unassembled WGS sequence"/>
</dbReference>
<feature type="domain" description="NERD" evidence="1">
    <location>
        <begin position="19"/>
        <end position="137"/>
    </location>
</feature>
<dbReference type="RefSeq" id="WP_228818493.1">
    <property type="nucleotide sequence ID" value="NZ_JADLPS010000019.1"/>
</dbReference>
<proteinExistence type="predicted"/>
<protein>
    <submittedName>
        <fullName evidence="2">NERD domain-containing protein</fullName>
    </submittedName>
</protein>
<keyword evidence="3" id="KW-1185">Reference proteome</keyword>
<gene>
    <name evidence="2" type="ORF">ACFYY5_28730</name>
</gene>
<evidence type="ECO:0000313" key="3">
    <source>
        <dbReference type="Proteomes" id="UP001602089"/>
    </source>
</evidence>
<organism evidence="2 3">
    <name type="scientific">Nocardia elegans</name>
    <dbReference type="NCBI Taxonomy" id="300029"/>
    <lineage>
        <taxon>Bacteria</taxon>
        <taxon>Bacillati</taxon>
        <taxon>Actinomycetota</taxon>
        <taxon>Actinomycetes</taxon>
        <taxon>Mycobacteriales</taxon>
        <taxon>Nocardiaceae</taxon>
        <taxon>Nocardia</taxon>
    </lineage>
</organism>
<evidence type="ECO:0000313" key="2">
    <source>
        <dbReference type="EMBL" id="MFF4026844.1"/>
    </source>
</evidence>
<accession>A0ABW6TNS2</accession>
<name>A0ABW6TNS2_9NOCA</name>
<dbReference type="EMBL" id="JBIATK010000012">
    <property type="protein sequence ID" value="MFF4026844.1"/>
    <property type="molecule type" value="Genomic_DNA"/>
</dbReference>
<comment type="caution">
    <text evidence="2">The sequence shown here is derived from an EMBL/GenBank/DDBJ whole genome shotgun (WGS) entry which is preliminary data.</text>
</comment>
<dbReference type="PROSITE" id="PS50965">
    <property type="entry name" value="NERD"/>
    <property type="match status" value="1"/>
</dbReference>
<sequence>MISQHRPHGHPRWTAINESVFAHERSGLARIRRSVPDADPWRAWSNFSCATAQGSMHEVDLLITAPNGIYMVELKSWRGDIEVKGGTWIQTTEAGEVIEHADPLQLTAYKSSALARLLRAVGEDVYIRALVCLTNDSVRAAVPSPDRRYVVSVEELMKRLARPTHDARIRMTAARVARVGEALKSAGIVPATDHLGLGW</sequence>